<evidence type="ECO:0008006" key="4">
    <source>
        <dbReference type="Google" id="ProtNLM"/>
    </source>
</evidence>
<sequence>MRTIKLILTGMAFAVFLAFVFFNWTDVDIALGPWSIVIKKPALVLLAFLAGFLPTYLMHIASRTTWKRKLARAEKAVTDTVIERTPPASVEPISIAKP</sequence>
<feature type="transmembrane region" description="Helical" evidence="1">
    <location>
        <begin position="7"/>
        <end position="24"/>
    </location>
</feature>
<dbReference type="RefSeq" id="WP_135245787.1">
    <property type="nucleotide sequence ID" value="NZ_SIHO01000002.1"/>
</dbReference>
<name>A0A4Y9EMA1_9SPHN</name>
<keyword evidence="3" id="KW-1185">Reference proteome</keyword>
<evidence type="ECO:0000256" key="1">
    <source>
        <dbReference type="SAM" id="Phobius"/>
    </source>
</evidence>
<comment type="caution">
    <text evidence="2">The sequence shown here is derived from an EMBL/GenBank/DDBJ whole genome shotgun (WGS) entry which is preliminary data.</text>
</comment>
<feature type="transmembrane region" description="Helical" evidence="1">
    <location>
        <begin position="44"/>
        <end position="62"/>
    </location>
</feature>
<organism evidence="2 3">
    <name type="scientific">Glacieibacterium arshaanense</name>
    <dbReference type="NCBI Taxonomy" id="2511025"/>
    <lineage>
        <taxon>Bacteria</taxon>
        <taxon>Pseudomonadati</taxon>
        <taxon>Pseudomonadota</taxon>
        <taxon>Alphaproteobacteria</taxon>
        <taxon>Sphingomonadales</taxon>
        <taxon>Sphingosinicellaceae</taxon>
        <taxon>Glacieibacterium</taxon>
    </lineage>
</organism>
<accession>A0A4Y9EMA1</accession>
<evidence type="ECO:0000313" key="2">
    <source>
        <dbReference type="EMBL" id="TFU03195.1"/>
    </source>
</evidence>
<reference evidence="2 3" key="1">
    <citation type="submission" date="2019-02" db="EMBL/GenBank/DDBJ databases">
        <title>Polymorphobacter sp. isolated from the lake at the Tibet of China.</title>
        <authorList>
            <person name="Li A."/>
        </authorList>
    </citation>
    <scope>NUCLEOTIDE SEQUENCE [LARGE SCALE GENOMIC DNA]</scope>
    <source>
        <strain evidence="2 3">DJ1R-1</strain>
    </source>
</reference>
<evidence type="ECO:0000313" key="3">
    <source>
        <dbReference type="Proteomes" id="UP000297737"/>
    </source>
</evidence>
<gene>
    <name evidence="2" type="ORF">EUV02_08350</name>
</gene>
<proteinExistence type="predicted"/>
<protein>
    <recommendedName>
        <fullName evidence="4">DUF1049 domain-containing protein</fullName>
    </recommendedName>
</protein>
<dbReference type="Proteomes" id="UP000297737">
    <property type="component" value="Unassembled WGS sequence"/>
</dbReference>
<keyword evidence="1" id="KW-0812">Transmembrane</keyword>
<keyword evidence="1" id="KW-1133">Transmembrane helix</keyword>
<dbReference type="AlphaFoldDB" id="A0A4Y9EMA1"/>
<dbReference type="EMBL" id="SIHO01000002">
    <property type="protein sequence ID" value="TFU03195.1"/>
    <property type="molecule type" value="Genomic_DNA"/>
</dbReference>
<keyword evidence="1" id="KW-0472">Membrane</keyword>